<accession>A0A8J7Y6K3</accession>
<evidence type="ECO:0000313" key="1">
    <source>
        <dbReference type="EMBL" id="MBV0925202.1"/>
    </source>
</evidence>
<organism evidence="1 2">
    <name type="scientific">Haloarcula limicola</name>
    <dbReference type="NCBI Taxonomy" id="1429915"/>
    <lineage>
        <taxon>Archaea</taxon>
        <taxon>Methanobacteriati</taxon>
        <taxon>Methanobacteriota</taxon>
        <taxon>Stenosarchaea group</taxon>
        <taxon>Halobacteria</taxon>
        <taxon>Halobacteriales</taxon>
        <taxon>Haloarculaceae</taxon>
        <taxon>Haloarcula</taxon>
    </lineage>
</organism>
<comment type="caution">
    <text evidence="1">The sequence shown here is derived from an EMBL/GenBank/DDBJ whole genome shotgun (WGS) entry which is preliminary data.</text>
</comment>
<reference evidence="1 2" key="1">
    <citation type="submission" date="2021-06" db="EMBL/GenBank/DDBJ databases">
        <title>New haloarchaea isolates fom saline soil.</title>
        <authorList>
            <person name="Duran-Viseras A."/>
            <person name="Sanchez-Porro C.S."/>
            <person name="Ventosa A."/>
        </authorList>
    </citation>
    <scope>NUCLEOTIDE SEQUENCE [LARGE SCALE GENOMIC DNA]</scope>
    <source>
        <strain evidence="1 2">JCM 183640</strain>
    </source>
</reference>
<sequence>MSYADLFDRFNESGLRYVVTRKYDFLPENTVHEGNDVDILLSADEFDNGIAICRDLGFSDATAPLSDRLSFYRTGLEKPAEVVNVLLEDPRKMVQMAITGVPPGYDNPRHRDEQLHRDGEIVDLRNNLAYKSPMNELRIPVDPSITEDMFKRRRKQDGIYVPAPCDELAHIIPHCVFDKDGNFSTYYTERCNSLFELVSSHEQQRRHFEDLLRRIFYEADERVFELVADGRYSDLRTELLRFAEY</sequence>
<dbReference type="EMBL" id="JAHQXF010000002">
    <property type="protein sequence ID" value="MBV0925202.1"/>
    <property type="molecule type" value="Genomic_DNA"/>
</dbReference>
<evidence type="ECO:0000313" key="2">
    <source>
        <dbReference type="Proteomes" id="UP000766550"/>
    </source>
</evidence>
<proteinExistence type="predicted"/>
<dbReference type="Proteomes" id="UP000766550">
    <property type="component" value="Unassembled WGS sequence"/>
</dbReference>
<gene>
    <name evidence="1" type="ORF">KTS45_13435</name>
</gene>
<protein>
    <submittedName>
        <fullName evidence="1">Uncharacterized protein</fullName>
    </submittedName>
</protein>
<dbReference type="RefSeq" id="WP_162318039.1">
    <property type="nucleotide sequence ID" value="NZ_JAHQXF010000002.1"/>
</dbReference>
<dbReference type="OrthoDB" id="206356at2157"/>
<name>A0A8J7Y6K3_9EURY</name>
<dbReference type="AlphaFoldDB" id="A0A8J7Y6K3"/>
<keyword evidence="2" id="KW-1185">Reference proteome</keyword>